<dbReference type="OrthoDB" id="428672at2"/>
<name>E0U811_GLOV7</name>
<proteinExistence type="predicted"/>
<dbReference type="HOGENOM" id="CLU_2095361_0_0_3"/>
<dbReference type="KEGG" id="cyj:Cyan7822_4180"/>
<dbReference type="eggNOG" id="ENOG50349QH">
    <property type="taxonomic scope" value="Bacteria"/>
</dbReference>
<dbReference type="RefSeq" id="WP_013324161.1">
    <property type="nucleotide sequence ID" value="NC_014501.1"/>
</dbReference>
<protein>
    <submittedName>
        <fullName evidence="2">Uncharacterized protein</fullName>
    </submittedName>
</protein>
<keyword evidence="3" id="KW-1185">Reference proteome</keyword>
<feature type="compositionally biased region" description="Low complexity" evidence="1">
    <location>
        <begin position="88"/>
        <end position="97"/>
    </location>
</feature>
<feature type="region of interest" description="Disordered" evidence="1">
    <location>
        <begin position="80"/>
        <end position="108"/>
    </location>
</feature>
<organism evidence="2 3">
    <name type="scientific">Gloeothece verrucosa (strain PCC 7822)</name>
    <name type="common">Cyanothece sp. (strain PCC 7822)</name>
    <dbReference type="NCBI Taxonomy" id="497965"/>
    <lineage>
        <taxon>Bacteria</taxon>
        <taxon>Bacillati</taxon>
        <taxon>Cyanobacteriota</taxon>
        <taxon>Cyanophyceae</taxon>
        <taxon>Oscillatoriophycideae</taxon>
        <taxon>Chroococcales</taxon>
        <taxon>Aphanothecaceae</taxon>
        <taxon>Gloeothece</taxon>
        <taxon>Gloeothece verrucosa</taxon>
    </lineage>
</organism>
<evidence type="ECO:0000313" key="3">
    <source>
        <dbReference type="Proteomes" id="UP000008206"/>
    </source>
</evidence>
<sequence>MAEPFRFANGQLAYTVADLKKISEQFPQDSINYLVRGDFENWLNYIGDSKAAQQAREARQANLNDQDRLKKFLKGNNMASSVATEAKPTQTQPTVTTSPEKSSQEDNPLAQLFKSFSKLFGGS</sequence>
<evidence type="ECO:0000256" key="1">
    <source>
        <dbReference type="SAM" id="MobiDB-lite"/>
    </source>
</evidence>
<dbReference type="STRING" id="497965.Cyan7822_4180"/>
<reference evidence="3" key="1">
    <citation type="journal article" date="2011" name="MBio">
        <title>Novel metabolic attributes of the genus Cyanothece, comprising a group of unicellular nitrogen-fixing Cyanobacteria.</title>
        <authorList>
            <person name="Bandyopadhyay A."/>
            <person name="Elvitigala T."/>
            <person name="Welsh E."/>
            <person name="Stockel J."/>
            <person name="Liberton M."/>
            <person name="Min H."/>
            <person name="Sherman L.A."/>
            <person name="Pakrasi H.B."/>
        </authorList>
    </citation>
    <scope>NUCLEOTIDE SEQUENCE [LARGE SCALE GENOMIC DNA]</scope>
    <source>
        <strain evidence="3">PCC 7822</strain>
    </source>
</reference>
<gene>
    <name evidence="2" type="ordered locus">Cyan7822_4180</name>
</gene>
<accession>E0U811</accession>
<evidence type="ECO:0000313" key="2">
    <source>
        <dbReference type="EMBL" id="ADN16098.1"/>
    </source>
</evidence>
<dbReference type="Proteomes" id="UP000008206">
    <property type="component" value="Chromosome"/>
</dbReference>
<dbReference type="EMBL" id="CP002198">
    <property type="protein sequence ID" value="ADN16098.1"/>
    <property type="molecule type" value="Genomic_DNA"/>
</dbReference>
<dbReference type="AlphaFoldDB" id="E0U811"/>